<dbReference type="GO" id="GO:0008276">
    <property type="term" value="F:protein methyltransferase activity"/>
    <property type="evidence" value="ECO:0007669"/>
    <property type="project" value="UniProtKB-ARBA"/>
</dbReference>
<feature type="region of interest" description="Disordered" evidence="2">
    <location>
        <begin position="641"/>
        <end position="663"/>
    </location>
</feature>
<dbReference type="GO" id="GO:0006325">
    <property type="term" value="P:chromatin organization"/>
    <property type="evidence" value="ECO:0007669"/>
    <property type="project" value="UniProtKB-KW"/>
</dbReference>
<dbReference type="PROSITE" id="PS50280">
    <property type="entry name" value="SET"/>
    <property type="match status" value="1"/>
</dbReference>
<evidence type="ECO:0000313" key="4">
    <source>
        <dbReference type="EMBL" id="JAB55273.1"/>
    </source>
</evidence>
<feature type="region of interest" description="Disordered" evidence="2">
    <location>
        <begin position="1991"/>
        <end position="2014"/>
    </location>
</feature>
<reference evidence="4" key="1">
    <citation type="journal article" date="2014" name="Insect Biochem. Mol. Biol.">
        <title>An insight into the sialome of the frog biting fly, Corethrella appendiculata.</title>
        <authorList>
            <person name="Ribeiro J.M.C."/>
            <person name="Chagas A.C."/>
            <person name="Pham V.M."/>
            <person name="Lounibos L.P."/>
            <person name="Calvo E."/>
        </authorList>
    </citation>
    <scope>NUCLEOTIDE SEQUENCE</scope>
    <source>
        <tissue evidence="4">Salivary glands</tissue>
    </source>
</reference>
<feature type="compositionally biased region" description="Low complexity" evidence="2">
    <location>
        <begin position="696"/>
        <end position="706"/>
    </location>
</feature>
<feature type="region of interest" description="Disordered" evidence="2">
    <location>
        <begin position="1177"/>
        <end position="1196"/>
    </location>
</feature>
<feature type="compositionally biased region" description="Low complexity" evidence="2">
    <location>
        <begin position="1854"/>
        <end position="1867"/>
    </location>
</feature>
<dbReference type="GO" id="GO:0008170">
    <property type="term" value="F:N-methyltransferase activity"/>
    <property type="evidence" value="ECO:0007669"/>
    <property type="project" value="UniProtKB-ARBA"/>
</dbReference>
<feature type="region of interest" description="Disordered" evidence="2">
    <location>
        <begin position="1040"/>
        <end position="1059"/>
    </location>
</feature>
<dbReference type="GO" id="GO:0070210">
    <property type="term" value="C:Rpd3L-Expanded complex"/>
    <property type="evidence" value="ECO:0007669"/>
    <property type="project" value="TreeGrafter"/>
</dbReference>
<feature type="region of interest" description="Disordered" evidence="2">
    <location>
        <begin position="822"/>
        <end position="961"/>
    </location>
</feature>
<dbReference type="SMART" id="SM00317">
    <property type="entry name" value="SET"/>
    <property type="match status" value="1"/>
</dbReference>
<feature type="region of interest" description="Disordered" evidence="2">
    <location>
        <begin position="1909"/>
        <end position="1950"/>
    </location>
</feature>
<feature type="compositionally biased region" description="Basic and acidic residues" evidence="2">
    <location>
        <begin position="822"/>
        <end position="838"/>
    </location>
</feature>
<feature type="compositionally biased region" description="Polar residues" evidence="2">
    <location>
        <begin position="1264"/>
        <end position="1274"/>
    </location>
</feature>
<feature type="compositionally biased region" description="Low complexity" evidence="2">
    <location>
        <begin position="1040"/>
        <end position="1052"/>
    </location>
</feature>
<feature type="compositionally biased region" description="Basic residues" evidence="2">
    <location>
        <begin position="891"/>
        <end position="901"/>
    </location>
</feature>
<keyword evidence="1" id="KW-0156">Chromatin regulator</keyword>
<feature type="compositionally biased region" description="Low complexity" evidence="2">
    <location>
        <begin position="1006"/>
        <end position="1023"/>
    </location>
</feature>
<dbReference type="Gene3D" id="2.170.270.10">
    <property type="entry name" value="SET domain"/>
    <property type="match status" value="1"/>
</dbReference>
<feature type="compositionally biased region" description="Basic and acidic residues" evidence="2">
    <location>
        <begin position="907"/>
        <end position="918"/>
    </location>
</feature>
<feature type="compositionally biased region" description="Low complexity" evidence="2">
    <location>
        <begin position="752"/>
        <end position="773"/>
    </location>
</feature>
<evidence type="ECO:0000259" key="3">
    <source>
        <dbReference type="PROSITE" id="PS50280"/>
    </source>
</evidence>
<dbReference type="GO" id="GO:0006355">
    <property type="term" value="P:regulation of DNA-templated transcription"/>
    <property type="evidence" value="ECO:0007669"/>
    <property type="project" value="TreeGrafter"/>
</dbReference>
<name>W4VR67_9DIPT</name>
<dbReference type="GO" id="GO:0034967">
    <property type="term" value="C:Set3 complex"/>
    <property type="evidence" value="ECO:0007669"/>
    <property type="project" value="TreeGrafter"/>
</dbReference>
<feature type="region of interest" description="Disordered" evidence="2">
    <location>
        <begin position="1312"/>
        <end position="1362"/>
    </location>
</feature>
<dbReference type="EMBL" id="GANO01004598">
    <property type="protein sequence ID" value="JAB55273.1"/>
    <property type="molecule type" value="mRNA"/>
</dbReference>
<proteinExistence type="evidence at transcript level"/>
<evidence type="ECO:0000256" key="2">
    <source>
        <dbReference type="SAM" id="MobiDB-lite"/>
    </source>
</evidence>
<feature type="compositionally biased region" description="Basic and acidic residues" evidence="2">
    <location>
        <begin position="1939"/>
        <end position="1950"/>
    </location>
</feature>
<feature type="region of interest" description="Disordered" evidence="2">
    <location>
        <begin position="752"/>
        <end position="782"/>
    </location>
</feature>
<dbReference type="PANTHER" id="PTHR46462:SF3">
    <property type="entry name" value="UPSET, ISOFORM A"/>
    <property type="match status" value="1"/>
</dbReference>
<feature type="compositionally biased region" description="Basic and acidic residues" evidence="2">
    <location>
        <begin position="1918"/>
        <end position="1931"/>
    </location>
</feature>
<feature type="region of interest" description="Disordered" evidence="2">
    <location>
        <begin position="1"/>
        <end position="21"/>
    </location>
</feature>
<feature type="compositionally biased region" description="Basic and acidic residues" evidence="2">
    <location>
        <begin position="1468"/>
        <end position="1485"/>
    </location>
</feature>
<organism evidence="4">
    <name type="scientific">Corethrella appendiculata</name>
    <dbReference type="NCBI Taxonomy" id="1370023"/>
    <lineage>
        <taxon>Eukaryota</taxon>
        <taxon>Metazoa</taxon>
        <taxon>Ecdysozoa</taxon>
        <taxon>Arthropoda</taxon>
        <taxon>Hexapoda</taxon>
        <taxon>Insecta</taxon>
        <taxon>Pterygota</taxon>
        <taxon>Neoptera</taxon>
        <taxon>Endopterygota</taxon>
        <taxon>Diptera</taxon>
        <taxon>Nematocera</taxon>
        <taxon>Culicoidea</taxon>
        <taxon>Chaoboridae</taxon>
        <taxon>Corethrella</taxon>
    </lineage>
</organism>
<feature type="compositionally biased region" description="Polar residues" evidence="2">
    <location>
        <begin position="410"/>
        <end position="435"/>
    </location>
</feature>
<feature type="compositionally biased region" description="Basic residues" evidence="2">
    <location>
        <begin position="76"/>
        <end position="91"/>
    </location>
</feature>
<dbReference type="SUPFAM" id="SSF82199">
    <property type="entry name" value="SET domain"/>
    <property type="match status" value="1"/>
</dbReference>
<protein>
    <submittedName>
        <fullName evidence="4">Putative upset</fullName>
    </submittedName>
</protein>
<dbReference type="PANTHER" id="PTHR46462">
    <property type="entry name" value="UPSET, ISOFORM A"/>
    <property type="match status" value="1"/>
</dbReference>
<accession>W4VR67</accession>
<feature type="region of interest" description="Disordered" evidence="2">
    <location>
        <begin position="1610"/>
        <end position="1630"/>
    </location>
</feature>
<feature type="compositionally biased region" description="Polar residues" evidence="2">
    <location>
        <begin position="934"/>
        <end position="961"/>
    </location>
</feature>
<dbReference type="InterPro" id="IPR001214">
    <property type="entry name" value="SET_dom"/>
</dbReference>
<feature type="region of interest" description="Disordered" evidence="2">
    <location>
        <begin position="1264"/>
        <end position="1290"/>
    </location>
</feature>
<feature type="compositionally biased region" description="Basic residues" evidence="2">
    <location>
        <begin position="864"/>
        <end position="880"/>
    </location>
</feature>
<feature type="region of interest" description="Disordered" evidence="2">
    <location>
        <begin position="1468"/>
        <end position="1492"/>
    </location>
</feature>
<feature type="region of interest" description="Disordered" evidence="2">
    <location>
        <begin position="1820"/>
        <end position="1867"/>
    </location>
</feature>
<feature type="region of interest" description="Disordered" evidence="2">
    <location>
        <begin position="693"/>
        <end position="728"/>
    </location>
</feature>
<feature type="compositionally biased region" description="Basic residues" evidence="2">
    <location>
        <begin position="1838"/>
        <end position="1852"/>
    </location>
</feature>
<dbReference type="GO" id="GO:0008757">
    <property type="term" value="F:S-adenosylmethionine-dependent methyltransferase activity"/>
    <property type="evidence" value="ECO:0007669"/>
    <property type="project" value="UniProtKB-ARBA"/>
</dbReference>
<feature type="compositionally biased region" description="Polar residues" evidence="2">
    <location>
        <begin position="707"/>
        <end position="724"/>
    </location>
</feature>
<feature type="region of interest" description="Disordered" evidence="2">
    <location>
        <begin position="51"/>
        <end position="95"/>
    </location>
</feature>
<feature type="region of interest" description="Disordered" evidence="2">
    <location>
        <begin position="991"/>
        <end position="1023"/>
    </location>
</feature>
<feature type="region of interest" description="Disordered" evidence="2">
    <location>
        <begin position="376"/>
        <end position="444"/>
    </location>
</feature>
<dbReference type="Pfam" id="PF00856">
    <property type="entry name" value="SET"/>
    <property type="match status" value="1"/>
</dbReference>
<dbReference type="CDD" id="cd10529">
    <property type="entry name" value="SET_SETD5-like"/>
    <property type="match status" value="1"/>
</dbReference>
<evidence type="ECO:0000256" key="1">
    <source>
        <dbReference type="ARBA" id="ARBA00022853"/>
    </source>
</evidence>
<dbReference type="InterPro" id="IPR046341">
    <property type="entry name" value="SET_dom_sf"/>
</dbReference>
<sequence length="2014" mass="223413">AASGLQLPNSAEINSSGLTGLDPTMSQLISTTSNLMPMQQLNPAIVTATATTTTTKQKRTKRSADPTAAGNNRLNGIKKKELKRKESKKKLKANETSADKMANLIRSWIDNYERAITNHYSPELRARLQAIGKLQSQNPLAFSNSDRLIPSASVSNLLQKCAIVPHAGGKILISTMDIEPKTPIIEIRGKYMLLSQNKQLQAFLGHGSSNAKSNQNHNNNNNNNNKNAGPFLFIYQLQQGGLEICVDTRTYGNDARFVRRSCRPNAEILHCIEKGVVHLYIVSTSNIKSSTEITIRHDEQLIQRTGGMLILSHTTTTNLCGCGLIKECLFSQQPQPVENFYNNFITNPQQQQLQQQQQQLQTPQIIQQQQQMIQQQQQQQIPPAKQTKSKRNNGAYGSGEEKKPRKRASRSATLESRLRSISSSGCDSTSESILTPGTPGTPGSLQQQYPATILQSPINIVTTTDPPPTINNLQNLSELRSPPIGATLIPIQQHPPQHTQQQQSIIMSPVKMLKSRENSMSEEMELIQQQQQIHQQQIIEDVMKIKIKTPVTSPIKQEPMNSPPTPTQLQTNYQILRATTPTQQLQQQTLSSSPLHPSSFLHHQLQQQFNHPTTGEVLIKIKEEDKPQFYELIPKQEIKDEIDGPSPIKTSPMSPPPDVHHRQSPSATIIQTIMKSPPVQIKQEQFDVIKSPPLTPTHHQQQPAHLNASTSSELSTNNLQSPMQSPIKMSPITSPLLQSPTHSQQHVIVTTASSTTPAVTSTATSSTSTTTTSHSRKKSRDLAAVSLAAAAAAAEKEKNKSPCKKLTREERKMEAIVKAFEKMEQSQQRKQELKEQRGHGKRRSVSTSNSQSSPDESSGFGGPTKRKMINSHKRKKKKTKPAVQPAQPKQPKPRKMSKRNRLIMEQQQKKQQQEEQLQRENSTLADTKAAESLPQKTTQSTSREDNLQQQQDESQSTVLVTSPNNQISSLPLLSSACMLIEAAVRPLEQQQQQQQRQSLDDFKYPQQQQQQQQQQLHLHQQKTTAAKTKKTIINDWLHQTTDQSFQQQQPRTVEQDSGYMSEEKPNLDYLHQQQQPQSQQQEGPKISIVAKVVEFIMQSSPNSEDSTQVNQIQWNSSAATEDNKQAAFSTGNIVIANAHQPTMHEFSPGVSKEHNSLTESCVKKRWLRQAISEETSDELVASSSSPPPPNGFTTPLKKRRVVRELEPLIIPVASVISTTPLATGDESTADQIYPKTAPTIYINQDSQYNQYNNDEKLALDLSINQKSSSSSPVQTDEIMPKMKTRSKGSQKYIASPAKLDEFGMYVTKDIDESPDKFSESTTEDESPMKSFADTTETTIRTEECDDERMEYSECDTTATTTDMEASVAPIIKEENEEINQSIESCAAAAAAETAIDQQENQEELTTEIKIEEEIPIAEAKLQPEETKIIAEDKLQVEEKVEQEKLPEICVKKEEEIKIEDIPVKIDEKSTPNVDEKPLETDRQEFFDDEPANTSVESLPVLPIVEDSDKHEIEDLQKVIASFHTENILNLKLRNRKSKKSFNRISTPPTAKVSSESKKTVAVEAASKDEEIKTTSAKKSVKLNFDLSVKDDQTIDVTLHKTKEEIVVRRSPTPPPISAASIVKPPSPPQSVESKIESIPVITTTIPIVTPAVIPTAEEDPRPVKSYFTVPQPASVSRNLFSSSSSLSTLGSYQQTRLDYSQPLQPQPSFIDYSNYMKQTTTTTAIDNSNPLTGNLYSVYHRNDLLDVAIPTTYKSVTSSFLQRLPSTAAISAAAVVGVTSLSEPLSSPIVVTTASSTLTSSSPAATTNYQKIFTKTSASDPRLNPNLNVPDAPPSITPKRKLSINEYRKRKQQSSENNTTSSTTASTTTAVIGKPTIITIPSENLTTIANETSIIASKIAIIDALLKDDDDDDNEIDDNNKKDEEEQQEKQNDDDDDGGEKNNKILTKEESKIVDSQIDINTINNNNTIIEPKTKDKNPSELIATEITTTVTTTTTSSSSSTDSTSNDLVTTST</sequence>
<feature type="non-terminal residue" evidence="4">
    <location>
        <position position="1"/>
    </location>
</feature>
<feature type="domain" description="SET" evidence="3">
    <location>
        <begin position="159"/>
        <end position="298"/>
    </location>
</feature>